<dbReference type="InterPro" id="IPR048258">
    <property type="entry name" value="Cyclins_cyclin-box"/>
</dbReference>
<dbReference type="FunFam" id="1.10.472.10:FF:000003">
    <property type="entry name" value="G1/S-specific cyclin-D2"/>
    <property type="match status" value="1"/>
</dbReference>
<keyword evidence="1" id="KW-0132">Cell division</keyword>
<dbReference type="GO" id="GO:0051301">
    <property type="term" value="P:cell division"/>
    <property type="evidence" value="ECO:0007669"/>
    <property type="project" value="UniProtKB-KW"/>
</dbReference>
<organism evidence="8 9">
    <name type="scientific">Ignelater luminosus</name>
    <name type="common">Cucubano</name>
    <name type="synonym">Pyrophorus luminosus</name>
    <dbReference type="NCBI Taxonomy" id="2038154"/>
    <lineage>
        <taxon>Eukaryota</taxon>
        <taxon>Metazoa</taxon>
        <taxon>Ecdysozoa</taxon>
        <taxon>Arthropoda</taxon>
        <taxon>Hexapoda</taxon>
        <taxon>Insecta</taxon>
        <taxon>Pterygota</taxon>
        <taxon>Neoptera</taxon>
        <taxon>Endopterygota</taxon>
        <taxon>Coleoptera</taxon>
        <taxon>Polyphaga</taxon>
        <taxon>Elateriformia</taxon>
        <taxon>Elateroidea</taxon>
        <taxon>Elateridae</taxon>
        <taxon>Agrypninae</taxon>
        <taxon>Pyrophorini</taxon>
        <taxon>Ignelater</taxon>
    </lineage>
</organism>
<dbReference type="PANTHER" id="PTHR10177">
    <property type="entry name" value="CYCLINS"/>
    <property type="match status" value="1"/>
</dbReference>
<keyword evidence="3" id="KW-0131">Cell cycle</keyword>
<dbReference type="EMBL" id="VTPC01007631">
    <property type="protein sequence ID" value="KAF2893823.1"/>
    <property type="molecule type" value="Genomic_DNA"/>
</dbReference>
<evidence type="ECO:0000256" key="2">
    <source>
        <dbReference type="ARBA" id="ARBA00023127"/>
    </source>
</evidence>
<evidence type="ECO:0000313" key="8">
    <source>
        <dbReference type="EMBL" id="KAF2893823.1"/>
    </source>
</evidence>
<feature type="region of interest" description="Disordered" evidence="5">
    <location>
        <begin position="282"/>
        <end position="314"/>
    </location>
</feature>
<sequence length="314" mass="35335">MDLKLLCCETSTTENRAYPDKVLLSNRVLDNLLKTEEQYALPASFLRKQTEVTPHMRKIVAEWMMEVCDEQNCQDEVFPLAVNFMDRFLAVRSISKSQLQLLGTSCMLIASKLREPKPLPAKTLVFYTDNSITIQDLRKCELLVVSKLKWDLSVVTPQDFLPHILRRLPIESVGIEYNMVNSHAKTLIALCARDFDFTRYLPSMIASASVASALCGLGWTSKSGRTLNDLLQILHEITSTEQDYILDCFKQIENMVRLSASGLSNPQGLTSSDIEDFSSCSVRADEFTPPPSASDKLQEQESAGTPTDVRDIHF</sequence>
<protein>
    <recommendedName>
        <fullName evidence="10">Cyclin D1</fullName>
    </recommendedName>
</protein>
<dbReference type="InterPro" id="IPR004367">
    <property type="entry name" value="Cyclin_C-dom"/>
</dbReference>
<reference evidence="8" key="1">
    <citation type="submission" date="2019-08" db="EMBL/GenBank/DDBJ databases">
        <title>The genome of the North American firefly Photinus pyralis.</title>
        <authorList>
            <consortium name="Photinus pyralis genome working group"/>
            <person name="Fallon T.R."/>
            <person name="Sander Lower S.E."/>
            <person name="Weng J.-K."/>
        </authorList>
    </citation>
    <scope>NUCLEOTIDE SEQUENCE</scope>
    <source>
        <strain evidence="8">TRF0915ILg1</strain>
        <tissue evidence="8">Whole body</tissue>
    </source>
</reference>
<dbReference type="InterPro" id="IPR036915">
    <property type="entry name" value="Cyclin-like_sf"/>
</dbReference>
<evidence type="ECO:0008006" key="10">
    <source>
        <dbReference type="Google" id="ProtNLM"/>
    </source>
</evidence>
<proteinExistence type="inferred from homology"/>
<dbReference type="SUPFAM" id="SSF47954">
    <property type="entry name" value="Cyclin-like"/>
    <property type="match status" value="2"/>
</dbReference>
<feature type="domain" description="Cyclin-like" evidence="6">
    <location>
        <begin position="62"/>
        <end position="146"/>
    </location>
</feature>
<evidence type="ECO:0000256" key="1">
    <source>
        <dbReference type="ARBA" id="ARBA00022618"/>
    </source>
</evidence>
<gene>
    <name evidence="8" type="ORF">ILUMI_12349</name>
</gene>
<dbReference type="AlphaFoldDB" id="A0A8K0CZR0"/>
<dbReference type="SMART" id="SM01332">
    <property type="entry name" value="Cyclin_C"/>
    <property type="match status" value="1"/>
</dbReference>
<dbReference type="InterPro" id="IPR006671">
    <property type="entry name" value="Cyclin_N"/>
</dbReference>
<feature type="domain" description="Cyclin C-terminal" evidence="7">
    <location>
        <begin position="155"/>
        <end position="290"/>
    </location>
</feature>
<name>A0A8K0CZR0_IGNLU</name>
<dbReference type="GO" id="GO:0000278">
    <property type="term" value="P:mitotic cell cycle"/>
    <property type="evidence" value="ECO:0007669"/>
    <property type="project" value="UniProtKB-ARBA"/>
</dbReference>
<keyword evidence="2 4" id="KW-0195">Cyclin</keyword>
<dbReference type="Gene3D" id="1.10.472.10">
    <property type="entry name" value="Cyclin-like"/>
    <property type="match status" value="2"/>
</dbReference>
<evidence type="ECO:0000256" key="5">
    <source>
        <dbReference type="SAM" id="MobiDB-lite"/>
    </source>
</evidence>
<dbReference type="CDD" id="cd20516">
    <property type="entry name" value="CYCLIN_CCND_rpt2"/>
    <property type="match status" value="1"/>
</dbReference>
<evidence type="ECO:0000256" key="3">
    <source>
        <dbReference type="ARBA" id="ARBA00023306"/>
    </source>
</evidence>
<comment type="caution">
    <text evidence="8">The sequence shown here is derived from an EMBL/GenBank/DDBJ whole genome shotgun (WGS) entry which is preliminary data.</text>
</comment>
<dbReference type="Pfam" id="PF02984">
    <property type="entry name" value="Cyclin_C"/>
    <property type="match status" value="1"/>
</dbReference>
<accession>A0A8K0CZR0</accession>
<evidence type="ECO:0000313" key="9">
    <source>
        <dbReference type="Proteomes" id="UP000801492"/>
    </source>
</evidence>
<dbReference type="PROSITE" id="PS00292">
    <property type="entry name" value="CYCLINS"/>
    <property type="match status" value="1"/>
</dbReference>
<evidence type="ECO:0000256" key="4">
    <source>
        <dbReference type="RuleBase" id="RU000383"/>
    </source>
</evidence>
<dbReference type="SMART" id="SM00385">
    <property type="entry name" value="CYCLIN"/>
    <property type="match status" value="1"/>
</dbReference>
<keyword evidence="9" id="KW-1185">Reference proteome</keyword>
<dbReference type="OrthoDB" id="306099at2759"/>
<comment type="similarity">
    <text evidence="4">Belongs to the cyclin family.</text>
</comment>
<dbReference type="Pfam" id="PF00134">
    <property type="entry name" value="Cyclin_N"/>
    <property type="match status" value="1"/>
</dbReference>
<evidence type="ECO:0000259" key="7">
    <source>
        <dbReference type="SMART" id="SM01332"/>
    </source>
</evidence>
<dbReference type="InterPro" id="IPR013763">
    <property type="entry name" value="Cyclin-like_dom"/>
</dbReference>
<dbReference type="Proteomes" id="UP000801492">
    <property type="component" value="Unassembled WGS sequence"/>
</dbReference>
<dbReference type="InterPro" id="IPR039361">
    <property type="entry name" value="Cyclin"/>
</dbReference>
<evidence type="ECO:0000259" key="6">
    <source>
        <dbReference type="SMART" id="SM00385"/>
    </source>
</evidence>